<dbReference type="EnsemblPlants" id="AVESA.00010b.r2.4AG0610960.1">
    <property type="protein sequence ID" value="AVESA.00010b.r2.4AG0610960.1.CDS"/>
    <property type="gene ID" value="AVESA.00010b.r2.4AG0610960"/>
</dbReference>
<accession>A0ACD5WB26</accession>
<sequence length="383" mass="43295">MLREKLAPPHRRRFLNVSTGECISVDLPELHDDHDTLAVTPEGLLVLLHEGTHVRLLNPLTGHLAELPPLTTLIPPGRQMFHWRTCILNFGQHFRACGSGVAASDSTVVLCLCVHILGIAKPGDERWTLVPYETRPLATLVFQGRFYCVTKNNLMVLAETSTNQPPRMTVAAKLDNFMVLERRVIQRPQTIHAAARLQHTPLSRVHHSVHLVDCGGELMLVHCTHRTNPRRSFHYDVYRLDLDTGELSPEKSLNGHALFLGKYSSLSVSTEVFPSVAGDTIYFSLGMDDGVVMRTEAYRLADGDAELDVVPETWQGLLHFIQVQSGKVLKFVSIQTARRNCRNKSYMLHFMHHMMRKLMNYMNDFMILPEITLGNVTPITRII</sequence>
<evidence type="ECO:0000313" key="2">
    <source>
        <dbReference type="Proteomes" id="UP001732700"/>
    </source>
</evidence>
<proteinExistence type="predicted"/>
<reference evidence="1" key="1">
    <citation type="submission" date="2021-05" db="EMBL/GenBank/DDBJ databases">
        <authorList>
            <person name="Scholz U."/>
            <person name="Mascher M."/>
            <person name="Fiebig A."/>
        </authorList>
    </citation>
    <scope>NUCLEOTIDE SEQUENCE [LARGE SCALE GENOMIC DNA]</scope>
</reference>
<keyword evidence="2" id="KW-1185">Reference proteome</keyword>
<name>A0ACD5WB26_AVESA</name>
<dbReference type="Proteomes" id="UP001732700">
    <property type="component" value="Chromosome 4A"/>
</dbReference>
<organism evidence="1 2">
    <name type="scientific">Avena sativa</name>
    <name type="common">Oat</name>
    <dbReference type="NCBI Taxonomy" id="4498"/>
    <lineage>
        <taxon>Eukaryota</taxon>
        <taxon>Viridiplantae</taxon>
        <taxon>Streptophyta</taxon>
        <taxon>Embryophyta</taxon>
        <taxon>Tracheophyta</taxon>
        <taxon>Spermatophyta</taxon>
        <taxon>Magnoliopsida</taxon>
        <taxon>Liliopsida</taxon>
        <taxon>Poales</taxon>
        <taxon>Poaceae</taxon>
        <taxon>BOP clade</taxon>
        <taxon>Pooideae</taxon>
        <taxon>Poodae</taxon>
        <taxon>Poeae</taxon>
        <taxon>Poeae Chloroplast Group 1 (Aveneae type)</taxon>
        <taxon>Aveninae</taxon>
        <taxon>Avena</taxon>
    </lineage>
</organism>
<protein>
    <submittedName>
        <fullName evidence="1">Uncharacterized protein</fullName>
    </submittedName>
</protein>
<evidence type="ECO:0000313" key="1">
    <source>
        <dbReference type="EnsemblPlants" id="AVESA.00010b.r2.4AG0610960.1.CDS"/>
    </source>
</evidence>
<reference evidence="1" key="2">
    <citation type="submission" date="2025-09" db="UniProtKB">
        <authorList>
            <consortium name="EnsemblPlants"/>
        </authorList>
    </citation>
    <scope>IDENTIFICATION</scope>
</reference>